<organism evidence="1 2">
    <name type="scientific">Mucilaginibacter psychrotolerans</name>
    <dbReference type="NCBI Taxonomy" id="1524096"/>
    <lineage>
        <taxon>Bacteria</taxon>
        <taxon>Pseudomonadati</taxon>
        <taxon>Bacteroidota</taxon>
        <taxon>Sphingobacteriia</taxon>
        <taxon>Sphingobacteriales</taxon>
        <taxon>Sphingobacteriaceae</taxon>
        <taxon>Mucilaginibacter</taxon>
    </lineage>
</organism>
<dbReference type="Pfam" id="PF17170">
    <property type="entry name" value="DUF5128"/>
    <property type="match status" value="1"/>
</dbReference>
<evidence type="ECO:0000313" key="2">
    <source>
        <dbReference type="Proteomes" id="UP000297540"/>
    </source>
</evidence>
<name>A0A4Y8RXK1_9SPHI</name>
<reference evidence="1 2" key="1">
    <citation type="journal article" date="2017" name="Int. J. Syst. Evol. Microbiol.">
        <title>Mucilaginibacterpsychrotolerans sp. nov., isolated from peatlands.</title>
        <authorList>
            <person name="Deng Y."/>
            <person name="Shen L."/>
            <person name="Xu B."/>
            <person name="Liu Y."/>
            <person name="Gu Z."/>
            <person name="Liu H."/>
            <person name="Zhou Y."/>
        </authorList>
    </citation>
    <scope>NUCLEOTIDE SEQUENCE [LARGE SCALE GENOMIC DNA]</scope>
    <source>
        <strain evidence="1 2">NH7-4</strain>
    </source>
</reference>
<accession>A0A4Y8RXK1</accession>
<comment type="caution">
    <text evidence="1">The sequence shown here is derived from an EMBL/GenBank/DDBJ whole genome shotgun (WGS) entry which is preliminary data.</text>
</comment>
<protein>
    <submittedName>
        <fullName evidence="1">6-bladed beta-propeller</fullName>
    </submittedName>
</protein>
<proteinExistence type="predicted"/>
<evidence type="ECO:0000313" key="1">
    <source>
        <dbReference type="EMBL" id="TFF30397.1"/>
    </source>
</evidence>
<dbReference type="AlphaFoldDB" id="A0A4Y8RXK1"/>
<sequence>MGDPNIIYCSKRYLMKKYLLVLLPFLLFGKPSAFSQTGKIDSAQFRKLRIDPATARGVPVKELFTSIAYVPLETTKKSQFGEISQLEVVDNKFIIFDFDTWSVLIFSNTGKFINRISARNIATLNGLPAANEGNIFNGFALNKVAGVNYIDIVSKGNILRFTLDGTLSKKFPIGGYRKPFVLKDGTKVIPDYTADQKKYFEFLIVNPKGDSTTYWPYAQDRYAEDDFIIGGNRFDKAANETQLLYYNYYSYDIFSLNGTGVKLNYRVLLPNSIALPPDFSTNSIYKMKKWDFLQKNKNMVYGLRNTWLIGDYLFLTLDALAQQISNKKTLAYNLKSNQVISLQNITPDEISHFLPVNDSSIGTNFLAKGFLTFDGTNLYTAISCVSMAKLKTQIKDSGVDYPMPLKNYFSTDQSVSNPVVVVLTSHISK</sequence>
<dbReference type="EMBL" id="SOZE01000057">
    <property type="protein sequence ID" value="TFF30397.1"/>
    <property type="molecule type" value="Genomic_DNA"/>
</dbReference>
<gene>
    <name evidence="1" type="ORF">E2R66_27455</name>
</gene>
<dbReference type="Proteomes" id="UP000297540">
    <property type="component" value="Unassembled WGS sequence"/>
</dbReference>
<keyword evidence="2" id="KW-1185">Reference proteome</keyword>